<dbReference type="InterPro" id="IPR036640">
    <property type="entry name" value="ABC1_TM_sf"/>
</dbReference>
<dbReference type="GO" id="GO:0140359">
    <property type="term" value="F:ABC-type transporter activity"/>
    <property type="evidence" value="ECO:0007669"/>
    <property type="project" value="InterPro"/>
</dbReference>
<accession>A0A9Q5GNS6</accession>
<dbReference type="Gene3D" id="1.20.1560.10">
    <property type="entry name" value="ABC transporter type 1, transmembrane domain"/>
    <property type="match status" value="1"/>
</dbReference>
<dbReference type="PANTHER" id="PTHR46825">
    <property type="entry name" value="D-ALANYL-D-ALANINE-CARBOXYPEPTIDASE/ENDOPEPTIDASE AMPH"/>
    <property type="match status" value="1"/>
</dbReference>
<keyword evidence="6 7" id="KW-0472">Membrane</keyword>
<proteinExistence type="predicted"/>
<dbReference type="SUPFAM" id="SSF90123">
    <property type="entry name" value="ABC transporter transmembrane region"/>
    <property type="match status" value="1"/>
</dbReference>
<feature type="transmembrane region" description="Helical" evidence="7">
    <location>
        <begin position="395"/>
        <end position="415"/>
    </location>
</feature>
<dbReference type="SUPFAM" id="SSF52540">
    <property type="entry name" value="P-loop containing nucleoside triphosphate hydrolases"/>
    <property type="match status" value="1"/>
</dbReference>
<dbReference type="EMBL" id="JABSXK010000001">
    <property type="protein sequence ID" value="NRV10315.1"/>
    <property type="molecule type" value="Genomic_DNA"/>
</dbReference>
<feature type="transmembrane region" description="Helical" evidence="7">
    <location>
        <begin position="479"/>
        <end position="497"/>
    </location>
</feature>
<dbReference type="GO" id="GO:0015833">
    <property type="term" value="P:peptide transport"/>
    <property type="evidence" value="ECO:0007669"/>
    <property type="project" value="InterPro"/>
</dbReference>
<comment type="caution">
    <text evidence="10">The sequence shown here is derived from an EMBL/GenBank/DDBJ whole genome shotgun (WGS) entry which is preliminary data.</text>
</comment>
<evidence type="ECO:0000313" key="10">
    <source>
        <dbReference type="EMBL" id="NRV10315.1"/>
    </source>
</evidence>
<feature type="domain" description="ABC transporter" evidence="8">
    <location>
        <begin position="821"/>
        <end position="1029"/>
    </location>
</feature>
<feature type="domain" description="ABC transmembrane type-1" evidence="9">
    <location>
        <begin position="509"/>
        <end position="785"/>
    </location>
</feature>
<dbReference type="Pfam" id="PF00005">
    <property type="entry name" value="ABC_tran"/>
    <property type="match status" value="1"/>
</dbReference>
<dbReference type="Gene3D" id="3.40.50.300">
    <property type="entry name" value="P-loop containing nucleotide triphosphate hydrolases"/>
    <property type="match status" value="1"/>
</dbReference>
<dbReference type="GO" id="GO:0005524">
    <property type="term" value="F:ATP binding"/>
    <property type="evidence" value="ECO:0007669"/>
    <property type="project" value="UniProtKB-KW"/>
</dbReference>
<dbReference type="InterPro" id="IPR027417">
    <property type="entry name" value="P-loop_NTPase"/>
</dbReference>
<gene>
    <name evidence="10" type="ORF">DFH45_003278</name>
</gene>
<feature type="transmembrane region" description="Helical" evidence="7">
    <location>
        <begin position="615"/>
        <end position="636"/>
    </location>
</feature>
<evidence type="ECO:0000256" key="4">
    <source>
        <dbReference type="ARBA" id="ARBA00022840"/>
    </source>
</evidence>
<dbReference type="PROSITE" id="PS50893">
    <property type="entry name" value="ABC_TRANSPORTER_2"/>
    <property type="match status" value="1"/>
</dbReference>
<organism evidence="10 11">
    <name type="scientific">Clostridium beijerinckii</name>
    <name type="common">Clostridium MP</name>
    <dbReference type="NCBI Taxonomy" id="1520"/>
    <lineage>
        <taxon>Bacteria</taxon>
        <taxon>Bacillati</taxon>
        <taxon>Bacillota</taxon>
        <taxon>Clostridia</taxon>
        <taxon>Eubacteriales</taxon>
        <taxon>Clostridiaceae</taxon>
        <taxon>Clostridium</taxon>
    </lineage>
</organism>
<dbReference type="SUPFAM" id="SSF56601">
    <property type="entry name" value="beta-lactamase/transpeptidase-like"/>
    <property type="match status" value="1"/>
</dbReference>
<dbReference type="Gene3D" id="3.40.710.10">
    <property type="entry name" value="DD-peptidase/beta-lactamase superfamily"/>
    <property type="match status" value="1"/>
</dbReference>
<keyword evidence="5 7" id="KW-1133">Transmembrane helix</keyword>
<feature type="transmembrane region" description="Helical" evidence="7">
    <location>
        <begin position="540"/>
        <end position="557"/>
    </location>
</feature>
<feature type="transmembrane region" description="Helical" evidence="7">
    <location>
        <begin position="436"/>
        <end position="459"/>
    </location>
</feature>
<dbReference type="InterPro" id="IPR012338">
    <property type="entry name" value="Beta-lactam/transpept-like"/>
</dbReference>
<evidence type="ECO:0000256" key="2">
    <source>
        <dbReference type="ARBA" id="ARBA00022692"/>
    </source>
</evidence>
<evidence type="ECO:0000256" key="1">
    <source>
        <dbReference type="ARBA" id="ARBA00004651"/>
    </source>
</evidence>
<dbReference type="SMART" id="SM00382">
    <property type="entry name" value="AAA"/>
    <property type="match status" value="1"/>
</dbReference>
<dbReference type="InterPro" id="IPR001466">
    <property type="entry name" value="Beta-lactam-related"/>
</dbReference>
<sequence>MRNLNKFLVIVSILFSLVSVSFKTYALDNSAREISNLSNDETSRIEKFVKDNMDKGSIPGLSVTIVKGDKTVYQKGFGYSDIASQKDVDSKTLFEIGSNSKAFTGLGILTLEKDGLINLGDEVTKYIPWLKVKYKDSEAKITLEQLLHHTSGIPFKTIDKMPVSDEDNAIEENIKTLINIELDSNPGEKFQYATINYDILGLVIQKVTGISYEKYIEENVLKPMGLNDTYLYKNDIAKEQMANGYKIGFLKPQPYEAPIYRGNKPAGYIISNGEDMAKWLEIQMGTLGDSKFDKNVIEESHKTNRGVAPLGDGSSYAAGWFVYQKGGEEISHGGNNPNYSSFIIFRPGDNVGIAILSNINSDYISEIGQGINELLQGKDYNNKDIKDFNTSADKISVFIICISGLIIISSLLFMLRALKEVLKKERSFYKKGIKSIFKLVFSFIVMIALSYSIYLIPYILYEGVSWSFVFVWMPKTIKIAVYLVYISIWIVYIYSIFTSFYKKKDDKSIFILSMLSVVSGFGNALVIFTINMAIDSSNDMKIKLLVYFVLGIILYVYGQKIMRGKLIEVTNEIVYSKRMEIVKYLLKSPYNQFEKIEKGRIQSTLNNDTETISRFANILISGVTSTITLIACFTYLGFINIYALLLSIIIILLIASIYYLVGIYANKIAEESRDLQNIFFKFINDLIGGFKELSLNGKRKNEFEVDLEKSCDKYRVKKGQSALAFANMFVIGEMLFTLAIGFIALIFPLILRNLESTNVASYVFILLYMTGPVHGILDTIPNAIEVKISFKRINDLLEQIYNSKGKEYDELFQYEGNNINLKLNDVEYFYDNNDEKSFKVGPINYEFNTGEIIFIIGGNGSGKSTLAKLITGLYAPSKGSITLNNNKISEVLLNENYSAVFGDFYLFDKLYGIDHRGKEKEIQKYLELLQINNKVEIVDGKFSTTKLSTGQKKRLALLISYLEDRPIYLFDEWAADQDPEFRLFFYDTLLPKLKRSGKCVIAITHDDRYFDMADKIIKMEFGKLKTVEIK</sequence>
<evidence type="ECO:0000259" key="9">
    <source>
        <dbReference type="PROSITE" id="PS50929"/>
    </source>
</evidence>
<evidence type="ECO:0000313" key="11">
    <source>
        <dbReference type="Proteomes" id="UP000821656"/>
    </source>
</evidence>
<comment type="subcellular location">
    <subcellularLocation>
        <location evidence="1">Cell membrane</location>
        <topology evidence="1">Multi-pass membrane protein</topology>
    </subcellularLocation>
</comment>
<dbReference type="PANTHER" id="PTHR46825:SF11">
    <property type="entry name" value="PENICILLIN-BINDING PROTEIN 4"/>
    <property type="match status" value="1"/>
</dbReference>
<evidence type="ECO:0000259" key="8">
    <source>
        <dbReference type="PROSITE" id="PS50893"/>
    </source>
</evidence>
<dbReference type="GO" id="GO:0005886">
    <property type="term" value="C:plasma membrane"/>
    <property type="evidence" value="ECO:0007669"/>
    <property type="project" value="UniProtKB-SubCell"/>
</dbReference>
<evidence type="ECO:0000256" key="5">
    <source>
        <dbReference type="ARBA" id="ARBA00022989"/>
    </source>
</evidence>
<keyword evidence="3" id="KW-0547">Nucleotide-binding</keyword>
<dbReference type="InterPro" id="IPR003593">
    <property type="entry name" value="AAA+_ATPase"/>
</dbReference>
<protein>
    <submittedName>
        <fullName evidence="10">Cyclic peptide transporter</fullName>
    </submittedName>
</protein>
<reference evidence="10" key="1">
    <citation type="submission" date="2020-05" db="EMBL/GenBank/DDBJ databases">
        <title>Genomic insights into acetone-butanol-ethanol (ABE) fermentation by sequencing solventogenic clostridia strains.</title>
        <authorList>
            <person name="Brown S."/>
        </authorList>
    </citation>
    <scope>NUCLEOTIDE SEQUENCE</scope>
    <source>
        <strain evidence="10">DJ126</strain>
    </source>
</reference>
<dbReference type="GO" id="GO:1904680">
    <property type="term" value="F:peptide transmembrane transporter activity"/>
    <property type="evidence" value="ECO:0007669"/>
    <property type="project" value="InterPro"/>
</dbReference>
<evidence type="ECO:0000256" key="7">
    <source>
        <dbReference type="SAM" id="Phobius"/>
    </source>
</evidence>
<dbReference type="InterPro" id="IPR050491">
    <property type="entry name" value="AmpC-like"/>
</dbReference>
<dbReference type="RefSeq" id="WP_077308639.1">
    <property type="nucleotide sequence ID" value="NZ_CP016090.1"/>
</dbReference>
<dbReference type="PROSITE" id="PS50929">
    <property type="entry name" value="ABC_TM1F"/>
    <property type="match status" value="1"/>
</dbReference>
<feature type="transmembrane region" description="Helical" evidence="7">
    <location>
        <begin position="509"/>
        <end position="534"/>
    </location>
</feature>
<dbReference type="GO" id="GO:0016887">
    <property type="term" value="F:ATP hydrolysis activity"/>
    <property type="evidence" value="ECO:0007669"/>
    <property type="project" value="InterPro"/>
</dbReference>
<dbReference type="NCBIfam" id="TIGR01194">
    <property type="entry name" value="cyc_pep_trnsptr"/>
    <property type="match status" value="1"/>
</dbReference>
<dbReference type="Proteomes" id="UP000821656">
    <property type="component" value="Unassembled WGS sequence"/>
</dbReference>
<name>A0A9Q5GNS6_CLOBE</name>
<evidence type="ECO:0000256" key="6">
    <source>
        <dbReference type="ARBA" id="ARBA00023136"/>
    </source>
</evidence>
<keyword evidence="4" id="KW-0067">ATP-binding</keyword>
<keyword evidence="2 7" id="KW-0812">Transmembrane</keyword>
<evidence type="ECO:0000256" key="3">
    <source>
        <dbReference type="ARBA" id="ARBA00022741"/>
    </source>
</evidence>
<dbReference type="AlphaFoldDB" id="A0A9Q5GNS6"/>
<dbReference type="InterPro" id="IPR011527">
    <property type="entry name" value="ABC1_TM_dom"/>
</dbReference>
<feature type="transmembrane region" description="Helical" evidence="7">
    <location>
        <begin position="642"/>
        <end position="665"/>
    </location>
</feature>
<dbReference type="InterPro" id="IPR003439">
    <property type="entry name" value="ABC_transporter-like_ATP-bd"/>
</dbReference>
<dbReference type="Pfam" id="PF00144">
    <property type="entry name" value="Beta-lactamase"/>
    <property type="match status" value="1"/>
</dbReference>
<feature type="transmembrane region" description="Helical" evidence="7">
    <location>
        <begin position="723"/>
        <end position="747"/>
    </location>
</feature>
<dbReference type="InterPro" id="IPR005898">
    <property type="entry name" value="Cyc_pep_transpt_SyrD/YojI"/>
</dbReference>